<evidence type="ECO:0000313" key="2">
    <source>
        <dbReference type="EMBL" id="ATY86219.1"/>
    </source>
</evidence>
<protein>
    <submittedName>
        <fullName evidence="2">Stage II sporulation protein D</fullName>
    </submittedName>
</protein>
<feature type="domain" description="Sporulation stage II protein D amidase enhancer LytB N-terminal" evidence="1">
    <location>
        <begin position="49"/>
        <end position="152"/>
    </location>
</feature>
<dbReference type="NCBIfam" id="TIGR02870">
    <property type="entry name" value="spore_II_D"/>
    <property type="match status" value="1"/>
</dbReference>
<dbReference type="PANTHER" id="PTHR30032">
    <property type="entry name" value="N-ACETYLMURAMOYL-L-ALANINE AMIDASE-RELATED"/>
    <property type="match status" value="1"/>
</dbReference>
<dbReference type="AlphaFoldDB" id="A0A2K8NA53"/>
<sequence length="331" mass="35528">MLLKRFSWTALLPVILAFLVPTAAVIALRPGPAALPAADPGPVIRVYRAATHSVTPMPLEDYVAGVVAAEMPANFHMEALKAQAVAARTNAVRTLAHPGRATGGADITDDHTRDQAFLSPDDLRRRWGSQFTAKFNRIQQAVKETAGQILVYGGQPIDATFFSTSNGYTASAQEVWGKNLPYLQSVPSPWDASVAPRFQDTKTVSIKDLAAALHLTAVPATPGGSFIQVLGESPTHRITQLRVGDRVVSGNDFRTAVGLNSTSFTWTVSGGEVTFRTTGYGHGVGMSQYGAEALARQGKTAEEILQYYYRGIQVVPWSKTLVLAAAKRPNP</sequence>
<dbReference type="GO" id="GO:0030288">
    <property type="term" value="C:outer membrane-bounded periplasmic space"/>
    <property type="evidence" value="ECO:0007669"/>
    <property type="project" value="TreeGrafter"/>
</dbReference>
<dbReference type="InterPro" id="IPR013486">
    <property type="entry name" value="SpoIID/LytB"/>
</dbReference>
<reference evidence="3" key="1">
    <citation type="submission" date="2017-11" db="EMBL/GenBank/DDBJ databases">
        <title>Complete Genome Sequence of Kyrpidia sp. Strain EA-1, a thermophilic, hydrogen-oxidizing Bacterium, isolated from the Azores.</title>
        <authorList>
            <person name="Reiner J.E."/>
            <person name="Lapp C.J."/>
            <person name="Bunk B."/>
            <person name="Gescher J."/>
        </authorList>
    </citation>
    <scope>NUCLEOTIDE SEQUENCE [LARGE SCALE GENOMIC DNA]</scope>
    <source>
        <strain evidence="3">EA-1</strain>
    </source>
</reference>
<evidence type="ECO:0000259" key="1">
    <source>
        <dbReference type="Pfam" id="PF08486"/>
    </source>
</evidence>
<organism evidence="2 3">
    <name type="scientific">Kyrpidia spormannii</name>
    <dbReference type="NCBI Taxonomy" id="2055160"/>
    <lineage>
        <taxon>Bacteria</taxon>
        <taxon>Bacillati</taxon>
        <taxon>Bacillota</taxon>
        <taxon>Bacilli</taxon>
        <taxon>Bacillales</taxon>
        <taxon>Alicyclobacillaceae</taxon>
        <taxon>Kyrpidia</taxon>
    </lineage>
</organism>
<dbReference type="KEGG" id="kyr:CVV65_15860"/>
<accession>A0A2K8NA53</accession>
<dbReference type="Proteomes" id="UP000231932">
    <property type="component" value="Chromosome"/>
</dbReference>
<dbReference type="EMBL" id="CP024955">
    <property type="protein sequence ID" value="ATY86219.1"/>
    <property type="molecule type" value="Genomic_DNA"/>
</dbReference>
<dbReference type="InterPro" id="IPR014225">
    <property type="entry name" value="Spore_II_D_firmicutes"/>
</dbReference>
<gene>
    <name evidence="2" type="primary">spoIID</name>
    <name evidence="2" type="ORF">CVV65_15860</name>
</gene>
<evidence type="ECO:0000313" key="3">
    <source>
        <dbReference type="Proteomes" id="UP000231932"/>
    </source>
</evidence>
<dbReference type="InterPro" id="IPR013693">
    <property type="entry name" value="SpoIID/LytB_N"/>
</dbReference>
<dbReference type="PANTHER" id="PTHR30032:SF4">
    <property type="entry name" value="AMIDASE ENHANCER"/>
    <property type="match status" value="1"/>
</dbReference>
<proteinExistence type="predicted"/>
<keyword evidence="3" id="KW-1185">Reference proteome</keyword>
<dbReference type="GO" id="GO:0030435">
    <property type="term" value="P:sporulation resulting in formation of a cellular spore"/>
    <property type="evidence" value="ECO:0007669"/>
    <property type="project" value="InterPro"/>
</dbReference>
<dbReference type="InterPro" id="IPR051922">
    <property type="entry name" value="Bact_Sporulation_Assoc"/>
</dbReference>
<name>A0A2K8NA53_9BACL</name>
<dbReference type="Pfam" id="PF08486">
    <property type="entry name" value="SpoIID"/>
    <property type="match status" value="1"/>
</dbReference>
<dbReference type="NCBIfam" id="TIGR02669">
    <property type="entry name" value="SpoIID_LytB"/>
    <property type="match status" value="1"/>
</dbReference>